<proteinExistence type="predicted"/>
<feature type="region of interest" description="Disordered" evidence="1">
    <location>
        <begin position="39"/>
        <end position="70"/>
    </location>
</feature>
<sequence length="307" mass="34794">MSVKQKAEGKTIDTNECSKETEFKEDKVETLDKKCNKTQKNTRKSLLKENSRIPMRIKGPECPKTTNEKVTMDECVGVPKEESNSKQPKEKDKTFSVVELSKELIHYYKTEQFKTPKNSTKDCMKEMKSLTIDKSCKVSEKKRNHTTLRKSCPNPNAFQESKDISPKILVKTKDSAHSGLTFKPNVMKKTIPKPFKFQSKPKVLARSKSVTENSAESKVKKRFSSVRKIVKVEDQHSKTVKERKAQKSEENSPSTSDKSKTPDASSADSKSVTFKKYSAYGGLRFKPKRVSTQSKGEIFDSVGTKTE</sequence>
<feature type="compositionally biased region" description="Polar residues" evidence="1">
    <location>
        <begin position="251"/>
        <end position="270"/>
    </location>
</feature>
<organism evidence="2 3">
    <name type="scientific">Trichonephila inaurata madagascariensis</name>
    <dbReference type="NCBI Taxonomy" id="2747483"/>
    <lineage>
        <taxon>Eukaryota</taxon>
        <taxon>Metazoa</taxon>
        <taxon>Ecdysozoa</taxon>
        <taxon>Arthropoda</taxon>
        <taxon>Chelicerata</taxon>
        <taxon>Arachnida</taxon>
        <taxon>Araneae</taxon>
        <taxon>Araneomorphae</taxon>
        <taxon>Entelegynae</taxon>
        <taxon>Araneoidea</taxon>
        <taxon>Nephilidae</taxon>
        <taxon>Trichonephila</taxon>
        <taxon>Trichonephila inaurata</taxon>
    </lineage>
</organism>
<evidence type="ECO:0000313" key="2">
    <source>
        <dbReference type="EMBL" id="GFS29273.1"/>
    </source>
</evidence>
<dbReference type="AlphaFoldDB" id="A0A8X6I3I0"/>
<evidence type="ECO:0000256" key="1">
    <source>
        <dbReference type="SAM" id="MobiDB-lite"/>
    </source>
</evidence>
<feature type="compositionally biased region" description="Basic and acidic residues" evidence="1">
    <location>
        <begin position="58"/>
        <end position="70"/>
    </location>
</feature>
<reference evidence="2" key="1">
    <citation type="submission" date="2020-08" db="EMBL/GenBank/DDBJ databases">
        <title>Multicomponent nature underlies the extraordinary mechanical properties of spider dragline silk.</title>
        <authorList>
            <person name="Kono N."/>
            <person name="Nakamura H."/>
            <person name="Mori M."/>
            <person name="Yoshida Y."/>
            <person name="Ohtoshi R."/>
            <person name="Malay A.D."/>
            <person name="Moran D.A.P."/>
            <person name="Tomita M."/>
            <person name="Numata K."/>
            <person name="Arakawa K."/>
        </authorList>
    </citation>
    <scope>NUCLEOTIDE SEQUENCE</scope>
</reference>
<gene>
    <name evidence="2" type="primary">NCL1_31753</name>
    <name evidence="2" type="ORF">TNIN_43331</name>
</gene>
<evidence type="ECO:0000313" key="3">
    <source>
        <dbReference type="Proteomes" id="UP000886998"/>
    </source>
</evidence>
<dbReference type="OrthoDB" id="6454489at2759"/>
<protein>
    <submittedName>
        <fullName evidence="2">Uncharacterized protein</fullName>
    </submittedName>
</protein>
<dbReference type="EMBL" id="BMAV01023993">
    <property type="protein sequence ID" value="GFS29273.1"/>
    <property type="molecule type" value="Genomic_DNA"/>
</dbReference>
<feature type="region of interest" description="Disordered" evidence="1">
    <location>
        <begin position="191"/>
        <end position="270"/>
    </location>
</feature>
<feature type="compositionally biased region" description="Basic residues" evidence="1">
    <location>
        <begin position="219"/>
        <end position="229"/>
    </location>
</feature>
<comment type="caution">
    <text evidence="2">The sequence shown here is derived from an EMBL/GenBank/DDBJ whole genome shotgun (WGS) entry which is preliminary data.</text>
</comment>
<feature type="compositionally biased region" description="Basic and acidic residues" evidence="1">
    <location>
        <begin position="230"/>
        <end position="250"/>
    </location>
</feature>
<dbReference type="Proteomes" id="UP000886998">
    <property type="component" value="Unassembled WGS sequence"/>
</dbReference>
<name>A0A8X6I3I0_9ARAC</name>
<keyword evidence="3" id="KW-1185">Reference proteome</keyword>
<accession>A0A8X6I3I0</accession>